<reference evidence="2 3" key="1">
    <citation type="submission" date="2018-04" db="EMBL/GenBank/DDBJ databases">
        <title>Genomic Encyclopedia of Archaeal and Bacterial Type Strains, Phase II (KMG-II): from individual species to whole genera.</title>
        <authorList>
            <person name="Goeker M."/>
        </authorList>
    </citation>
    <scope>NUCLEOTIDE SEQUENCE [LARGE SCALE GENOMIC DNA]</scope>
    <source>
        <strain evidence="2 3">DSM 25731</strain>
    </source>
</reference>
<feature type="domain" description="Pvc16 N-terminal" evidence="1">
    <location>
        <begin position="13"/>
        <end position="179"/>
    </location>
</feature>
<dbReference type="EMBL" id="QBKT01000001">
    <property type="protein sequence ID" value="PTX64048.1"/>
    <property type="molecule type" value="Genomic_DNA"/>
</dbReference>
<keyword evidence="3" id="KW-1185">Reference proteome</keyword>
<sequence>MIEKALQFTGKALNQFVKKKFGIDDDVVIMNPIIDQTGTVPKENQNKIIISLIHVEQENTKQFYNNNQPLGNGNYARVPLSHRYNLFTLITPNFDNYIEALKFLDAAIQFFQINQTVDATKNAEIPSELKRLDYEFQKGENYMQMQNLWQALGAKYQPSVIYKLRLVTIVSDEVTGFDQAVIQINTQTEEKP</sequence>
<dbReference type="AlphaFoldDB" id="A0A2T6C6U7"/>
<name>A0A2T6C6U7_9FLAO</name>
<protein>
    <submittedName>
        <fullName evidence="2">Uncharacterized protein DUF4255</fullName>
    </submittedName>
</protein>
<accession>A0A2T6C6U7</accession>
<dbReference type="RefSeq" id="WP_108113393.1">
    <property type="nucleotide sequence ID" value="NZ_QBKT01000001.1"/>
</dbReference>
<evidence type="ECO:0000259" key="1">
    <source>
        <dbReference type="Pfam" id="PF14065"/>
    </source>
</evidence>
<comment type="caution">
    <text evidence="2">The sequence shown here is derived from an EMBL/GenBank/DDBJ whole genome shotgun (WGS) entry which is preliminary data.</text>
</comment>
<dbReference type="Pfam" id="PF14065">
    <property type="entry name" value="Pvc16_N"/>
    <property type="match status" value="1"/>
</dbReference>
<evidence type="ECO:0000313" key="3">
    <source>
        <dbReference type="Proteomes" id="UP000244090"/>
    </source>
</evidence>
<dbReference type="Proteomes" id="UP000244090">
    <property type="component" value="Unassembled WGS sequence"/>
</dbReference>
<dbReference type="InterPro" id="IPR025351">
    <property type="entry name" value="Pvc16_N"/>
</dbReference>
<organism evidence="2 3">
    <name type="scientific">Kordia periserrulae</name>
    <dbReference type="NCBI Taxonomy" id="701523"/>
    <lineage>
        <taxon>Bacteria</taxon>
        <taxon>Pseudomonadati</taxon>
        <taxon>Bacteroidota</taxon>
        <taxon>Flavobacteriia</taxon>
        <taxon>Flavobacteriales</taxon>
        <taxon>Flavobacteriaceae</taxon>
        <taxon>Kordia</taxon>
    </lineage>
</organism>
<dbReference type="OrthoDB" id="7560784at2"/>
<evidence type="ECO:0000313" key="2">
    <source>
        <dbReference type="EMBL" id="PTX64048.1"/>
    </source>
</evidence>
<gene>
    <name evidence="2" type="ORF">C8N46_101658</name>
</gene>
<proteinExistence type="predicted"/>